<name>A0ABU1LEN7_9FLAO</name>
<accession>A0ABU1LEN7</accession>
<protein>
    <submittedName>
        <fullName evidence="2">ABC-type Fe3+ transport system permease subunit</fullName>
    </submittedName>
</protein>
<proteinExistence type="predicted"/>
<evidence type="ECO:0000313" key="2">
    <source>
        <dbReference type="EMBL" id="MDR6405015.1"/>
    </source>
</evidence>
<evidence type="ECO:0000313" key="3">
    <source>
        <dbReference type="Proteomes" id="UP001184853"/>
    </source>
</evidence>
<reference evidence="2 3" key="1">
    <citation type="submission" date="2023-07" db="EMBL/GenBank/DDBJ databases">
        <title>Sorghum-associated microbial communities from plants grown in Nebraska, USA.</title>
        <authorList>
            <person name="Schachtman D."/>
        </authorList>
    </citation>
    <scope>NUCLEOTIDE SEQUENCE [LARGE SCALE GENOMIC DNA]</scope>
    <source>
        <strain evidence="2 3">DS1709</strain>
    </source>
</reference>
<dbReference type="EMBL" id="JAVDQS010000004">
    <property type="protein sequence ID" value="MDR6405015.1"/>
    <property type="molecule type" value="Genomic_DNA"/>
</dbReference>
<dbReference type="RefSeq" id="WP_115982913.1">
    <property type="nucleotide sequence ID" value="NZ_JAVDQS010000004.1"/>
</dbReference>
<sequence length="78" mass="8528">MKSLTLLEVGNLGGLIAMIIIVFILAALFISFIITMIVKVYYEWKGDKKFSRKQFIQTMLISLLLCGLVSGAICGGGL</sequence>
<keyword evidence="1" id="KW-0812">Transmembrane</keyword>
<keyword evidence="3" id="KW-1185">Reference proteome</keyword>
<gene>
    <name evidence="2" type="ORF">J2781_001939</name>
</gene>
<dbReference type="Proteomes" id="UP001184853">
    <property type="component" value="Unassembled WGS sequence"/>
</dbReference>
<feature type="transmembrane region" description="Helical" evidence="1">
    <location>
        <begin position="12"/>
        <end position="42"/>
    </location>
</feature>
<keyword evidence="1" id="KW-0472">Membrane</keyword>
<keyword evidence="1" id="KW-1133">Transmembrane helix</keyword>
<organism evidence="2 3">
    <name type="scientific">Chryseobacterium geocarposphaerae</name>
    <dbReference type="NCBI Taxonomy" id="1416776"/>
    <lineage>
        <taxon>Bacteria</taxon>
        <taxon>Pseudomonadati</taxon>
        <taxon>Bacteroidota</taxon>
        <taxon>Flavobacteriia</taxon>
        <taxon>Flavobacteriales</taxon>
        <taxon>Weeksellaceae</taxon>
        <taxon>Chryseobacterium group</taxon>
        <taxon>Chryseobacterium</taxon>
    </lineage>
</organism>
<comment type="caution">
    <text evidence="2">The sequence shown here is derived from an EMBL/GenBank/DDBJ whole genome shotgun (WGS) entry which is preliminary data.</text>
</comment>
<evidence type="ECO:0000256" key="1">
    <source>
        <dbReference type="SAM" id="Phobius"/>
    </source>
</evidence>
<feature type="transmembrane region" description="Helical" evidence="1">
    <location>
        <begin position="54"/>
        <end position="73"/>
    </location>
</feature>